<feature type="domain" description="Transposable element P transposase-like GTP-binding insertion" evidence="1">
    <location>
        <begin position="86"/>
        <end position="152"/>
    </location>
</feature>
<gene>
    <name evidence="2" type="ORF">PR048_005475</name>
</gene>
<dbReference type="Proteomes" id="UP001159363">
    <property type="component" value="Chromosome 2"/>
</dbReference>
<keyword evidence="3" id="KW-1185">Reference proteome</keyword>
<dbReference type="Pfam" id="PF21788">
    <property type="entry name" value="TNP-like_GBD"/>
    <property type="match status" value="1"/>
</dbReference>
<dbReference type="EMBL" id="JARBHB010000002">
    <property type="protein sequence ID" value="KAJ8892894.1"/>
    <property type="molecule type" value="Genomic_DNA"/>
</dbReference>
<dbReference type="InterPro" id="IPR048366">
    <property type="entry name" value="TNP-like_GBD"/>
</dbReference>
<accession>A0ABQ9I8A6</accession>
<evidence type="ECO:0000259" key="1">
    <source>
        <dbReference type="Pfam" id="PF21788"/>
    </source>
</evidence>
<organism evidence="2 3">
    <name type="scientific">Dryococelus australis</name>
    <dbReference type="NCBI Taxonomy" id="614101"/>
    <lineage>
        <taxon>Eukaryota</taxon>
        <taxon>Metazoa</taxon>
        <taxon>Ecdysozoa</taxon>
        <taxon>Arthropoda</taxon>
        <taxon>Hexapoda</taxon>
        <taxon>Insecta</taxon>
        <taxon>Pterygota</taxon>
        <taxon>Neoptera</taxon>
        <taxon>Polyneoptera</taxon>
        <taxon>Phasmatodea</taxon>
        <taxon>Verophasmatodea</taxon>
        <taxon>Anareolatae</taxon>
        <taxon>Phasmatidae</taxon>
        <taxon>Eurycanthinae</taxon>
        <taxon>Dryococelus</taxon>
    </lineage>
</organism>
<evidence type="ECO:0000313" key="3">
    <source>
        <dbReference type="Proteomes" id="UP001159363"/>
    </source>
</evidence>
<sequence length="220" mass="25306">MYIEPRYCYDQTADQIFRPCKHVRVTQGLLFHVIKNLEERWFIVVAVVSGSNQGVWKSLSIMVRNVSFPNPSDVRISVWVFTNVPHLIKLLRNIFLDFGRQLRNGTAIRKEHLSNIIEDTELKLCSKLSDVHLNFKRRARQKVKYAVAALSTFTPQTGTTSSFLTTLARPILFPLTTRNGLFRNSHLLANSPFGWFSQLQSAISIFCRTNLKKSSCQKDM</sequence>
<reference evidence="2 3" key="1">
    <citation type="submission" date="2023-02" db="EMBL/GenBank/DDBJ databases">
        <title>LHISI_Scaffold_Assembly.</title>
        <authorList>
            <person name="Stuart O.P."/>
            <person name="Cleave R."/>
            <person name="Magrath M.J.L."/>
            <person name="Mikheyev A.S."/>
        </authorList>
    </citation>
    <scope>NUCLEOTIDE SEQUENCE [LARGE SCALE GENOMIC DNA]</scope>
    <source>
        <strain evidence="2">Daus_M_001</strain>
        <tissue evidence="2">Leg muscle</tissue>
    </source>
</reference>
<evidence type="ECO:0000313" key="2">
    <source>
        <dbReference type="EMBL" id="KAJ8892894.1"/>
    </source>
</evidence>
<protein>
    <recommendedName>
        <fullName evidence="1">Transposable element P transposase-like GTP-binding insertion domain-containing protein</fullName>
    </recommendedName>
</protein>
<comment type="caution">
    <text evidence="2">The sequence shown here is derived from an EMBL/GenBank/DDBJ whole genome shotgun (WGS) entry which is preliminary data.</text>
</comment>
<proteinExistence type="predicted"/>
<name>A0ABQ9I8A6_9NEOP</name>